<sequence length="94" mass="10790">MPSFSSFADRMSDFDTGHGLLALDAPIVKILGFLEGNNTFFKRESPLELCGGSYLNKASASNFENEEYAHFFKRYYQRHHVQNSRMCCGLWGQR</sequence>
<evidence type="ECO:0000313" key="1">
    <source>
        <dbReference type="EMBL" id="KAK6738331.1"/>
    </source>
</evidence>
<organism evidence="1 2">
    <name type="scientific">Necator americanus</name>
    <name type="common">Human hookworm</name>
    <dbReference type="NCBI Taxonomy" id="51031"/>
    <lineage>
        <taxon>Eukaryota</taxon>
        <taxon>Metazoa</taxon>
        <taxon>Ecdysozoa</taxon>
        <taxon>Nematoda</taxon>
        <taxon>Chromadorea</taxon>
        <taxon>Rhabditida</taxon>
        <taxon>Rhabditina</taxon>
        <taxon>Rhabditomorpha</taxon>
        <taxon>Strongyloidea</taxon>
        <taxon>Ancylostomatidae</taxon>
        <taxon>Bunostominae</taxon>
        <taxon>Necator</taxon>
    </lineage>
</organism>
<protein>
    <submittedName>
        <fullName evidence="1">Uncharacterized protein</fullName>
    </submittedName>
</protein>
<dbReference type="Proteomes" id="UP001303046">
    <property type="component" value="Unassembled WGS sequence"/>
</dbReference>
<accession>A0ABR1CKB4</accession>
<keyword evidence="2" id="KW-1185">Reference proteome</keyword>
<comment type="caution">
    <text evidence="1">The sequence shown here is derived from an EMBL/GenBank/DDBJ whole genome shotgun (WGS) entry which is preliminary data.</text>
</comment>
<proteinExistence type="predicted"/>
<name>A0ABR1CKB4_NECAM</name>
<evidence type="ECO:0000313" key="2">
    <source>
        <dbReference type="Proteomes" id="UP001303046"/>
    </source>
</evidence>
<gene>
    <name evidence="1" type="primary">Necator_chrII.g8236</name>
    <name evidence="1" type="ORF">RB195_020442</name>
</gene>
<dbReference type="EMBL" id="JAVFWL010000002">
    <property type="protein sequence ID" value="KAK6738331.1"/>
    <property type="molecule type" value="Genomic_DNA"/>
</dbReference>
<reference evidence="1 2" key="1">
    <citation type="submission" date="2023-08" db="EMBL/GenBank/DDBJ databases">
        <title>A Necator americanus chromosomal reference genome.</title>
        <authorList>
            <person name="Ilik V."/>
            <person name="Petrzelkova K.J."/>
            <person name="Pardy F."/>
            <person name="Fuh T."/>
            <person name="Niatou-Singa F.S."/>
            <person name="Gouil Q."/>
            <person name="Baker L."/>
            <person name="Ritchie M.E."/>
            <person name="Jex A.R."/>
            <person name="Gazzola D."/>
            <person name="Li H."/>
            <person name="Toshio Fujiwara R."/>
            <person name="Zhan B."/>
            <person name="Aroian R.V."/>
            <person name="Pafco B."/>
            <person name="Schwarz E.M."/>
        </authorList>
    </citation>
    <scope>NUCLEOTIDE SEQUENCE [LARGE SCALE GENOMIC DNA]</scope>
    <source>
        <strain evidence="1 2">Aroian</strain>
        <tissue evidence="1">Whole animal</tissue>
    </source>
</reference>